<evidence type="ECO:0000313" key="3">
    <source>
        <dbReference type="Proteomes" id="UP000550401"/>
    </source>
</evidence>
<evidence type="ECO:0000256" key="1">
    <source>
        <dbReference type="SAM" id="SignalP"/>
    </source>
</evidence>
<accession>A0A839F071</accession>
<dbReference type="EMBL" id="JACGXL010000001">
    <property type="protein sequence ID" value="MBA8886878.1"/>
    <property type="molecule type" value="Genomic_DNA"/>
</dbReference>
<comment type="caution">
    <text evidence="2">The sequence shown here is derived from an EMBL/GenBank/DDBJ whole genome shotgun (WGS) entry which is preliminary data.</text>
</comment>
<sequence>MRLLLLALVAFGLVAKPMLAAACDITDLQLAAAPAGAVMSATPPDAGDADCCPMQHCGQCCVHVTAAAPAVQVAPIAPIAAAPTAMPSRTFRPTPYPVALRPPIAA</sequence>
<name>A0A839F071_9GAMM</name>
<evidence type="ECO:0000313" key="2">
    <source>
        <dbReference type="EMBL" id="MBA8886878.1"/>
    </source>
</evidence>
<keyword evidence="3" id="KW-1185">Reference proteome</keyword>
<dbReference type="AlphaFoldDB" id="A0A839F071"/>
<feature type="signal peptide" evidence="1">
    <location>
        <begin position="1"/>
        <end position="20"/>
    </location>
</feature>
<evidence type="ECO:0008006" key="4">
    <source>
        <dbReference type="Google" id="ProtNLM"/>
    </source>
</evidence>
<feature type="chain" id="PRO_5032370249" description="DUF2946 family protein" evidence="1">
    <location>
        <begin position="21"/>
        <end position="106"/>
    </location>
</feature>
<protein>
    <recommendedName>
        <fullName evidence="4">DUF2946 family protein</fullName>
    </recommendedName>
</protein>
<dbReference type="Proteomes" id="UP000550401">
    <property type="component" value="Unassembled WGS sequence"/>
</dbReference>
<organism evidence="2 3">
    <name type="scientific">Dokdonella fugitiva</name>
    <dbReference type="NCBI Taxonomy" id="328517"/>
    <lineage>
        <taxon>Bacteria</taxon>
        <taxon>Pseudomonadati</taxon>
        <taxon>Pseudomonadota</taxon>
        <taxon>Gammaproteobacteria</taxon>
        <taxon>Lysobacterales</taxon>
        <taxon>Rhodanobacteraceae</taxon>
        <taxon>Dokdonella</taxon>
    </lineage>
</organism>
<proteinExistence type="predicted"/>
<gene>
    <name evidence="2" type="ORF">FHW12_001069</name>
</gene>
<reference evidence="2 3" key="1">
    <citation type="submission" date="2020-07" db="EMBL/GenBank/DDBJ databases">
        <title>Genomic Encyclopedia of Type Strains, Phase IV (KMG-V): Genome sequencing to study the core and pangenomes of soil and plant-associated prokaryotes.</title>
        <authorList>
            <person name="Whitman W."/>
        </authorList>
    </citation>
    <scope>NUCLEOTIDE SEQUENCE [LARGE SCALE GENOMIC DNA]</scope>
    <source>
        <strain evidence="2 3">RH2WT43</strain>
    </source>
</reference>
<keyword evidence="1" id="KW-0732">Signal</keyword>
<dbReference type="RefSeq" id="WP_182529917.1">
    <property type="nucleotide sequence ID" value="NZ_JACGXL010000001.1"/>
</dbReference>